<accession>A0A2I0L8Y5</accession>
<feature type="region of interest" description="Disordered" evidence="1">
    <location>
        <begin position="42"/>
        <end position="65"/>
    </location>
</feature>
<organism evidence="3 4">
    <name type="scientific">Punica granatum</name>
    <name type="common">Pomegranate</name>
    <dbReference type="NCBI Taxonomy" id="22663"/>
    <lineage>
        <taxon>Eukaryota</taxon>
        <taxon>Viridiplantae</taxon>
        <taxon>Streptophyta</taxon>
        <taxon>Embryophyta</taxon>
        <taxon>Tracheophyta</taxon>
        <taxon>Spermatophyta</taxon>
        <taxon>Magnoliopsida</taxon>
        <taxon>eudicotyledons</taxon>
        <taxon>Gunneridae</taxon>
        <taxon>Pentapetalae</taxon>
        <taxon>rosids</taxon>
        <taxon>malvids</taxon>
        <taxon>Myrtales</taxon>
        <taxon>Lythraceae</taxon>
        <taxon>Punica</taxon>
    </lineage>
</organism>
<dbReference type="Proteomes" id="UP000233551">
    <property type="component" value="Unassembled WGS sequence"/>
</dbReference>
<dbReference type="EMBL" id="PGOL01000104">
    <property type="protein sequence ID" value="PKI77164.1"/>
    <property type="molecule type" value="Genomic_DNA"/>
</dbReference>
<keyword evidence="2" id="KW-0472">Membrane</keyword>
<name>A0A2I0L8Y5_PUNGR</name>
<keyword evidence="4" id="KW-1185">Reference proteome</keyword>
<keyword evidence="2" id="KW-1133">Transmembrane helix</keyword>
<dbReference type="PANTHER" id="PTHR33982">
    <property type="entry name" value="OUTER ENVELOPE MEMBRANE PROTEIN 7-RELATED"/>
    <property type="match status" value="1"/>
</dbReference>
<keyword evidence="2" id="KW-0812">Transmembrane</keyword>
<proteinExistence type="predicted"/>
<reference evidence="3 4" key="1">
    <citation type="submission" date="2017-11" db="EMBL/GenBank/DDBJ databases">
        <title>De-novo sequencing of pomegranate (Punica granatum L.) genome.</title>
        <authorList>
            <person name="Akparov Z."/>
            <person name="Amiraslanov A."/>
            <person name="Hajiyeva S."/>
            <person name="Abbasov M."/>
            <person name="Kaur K."/>
            <person name="Hamwieh A."/>
            <person name="Solovyev V."/>
            <person name="Salamov A."/>
            <person name="Braich B."/>
            <person name="Kosarev P."/>
            <person name="Mahmoud A."/>
            <person name="Hajiyev E."/>
            <person name="Babayeva S."/>
            <person name="Izzatullayeva V."/>
            <person name="Mammadov A."/>
            <person name="Mammadov A."/>
            <person name="Sharifova S."/>
            <person name="Ojaghi J."/>
            <person name="Eynullazada K."/>
            <person name="Bayramov B."/>
            <person name="Abdulazimova A."/>
            <person name="Shahmuradov I."/>
        </authorList>
    </citation>
    <scope>NUCLEOTIDE SEQUENCE [LARGE SCALE GENOMIC DNA]</scope>
    <source>
        <strain evidence="4">cv. AG2017</strain>
        <tissue evidence="3">Leaf</tissue>
    </source>
</reference>
<dbReference type="PANTHER" id="PTHR33982:SF4">
    <property type="entry name" value="TRANSMEMBRANE PROTEIN"/>
    <property type="match status" value="1"/>
</dbReference>
<dbReference type="AlphaFoldDB" id="A0A2I0L8Y5"/>
<comment type="caution">
    <text evidence="3">The sequence shown here is derived from an EMBL/GenBank/DDBJ whole genome shotgun (WGS) entry which is preliminary data.</text>
</comment>
<gene>
    <name evidence="3" type="ORF">CRG98_002446</name>
</gene>
<feature type="transmembrane region" description="Helical" evidence="2">
    <location>
        <begin position="12"/>
        <end position="31"/>
    </location>
</feature>
<evidence type="ECO:0000313" key="4">
    <source>
        <dbReference type="Proteomes" id="UP000233551"/>
    </source>
</evidence>
<evidence type="ECO:0000256" key="1">
    <source>
        <dbReference type="SAM" id="MobiDB-lite"/>
    </source>
</evidence>
<evidence type="ECO:0000256" key="2">
    <source>
        <dbReference type="SAM" id="Phobius"/>
    </source>
</evidence>
<dbReference type="InterPro" id="IPR038944">
    <property type="entry name" value="OEP7-like"/>
</dbReference>
<sequence length="65" mass="7085">MNQTAKMNAIRSGIVVVGALAFGYLSFRLGFKPYLERAEAALESAGPSQPSLSQSEHSPPTRREY</sequence>
<feature type="compositionally biased region" description="Polar residues" evidence="1">
    <location>
        <begin position="46"/>
        <end position="58"/>
    </location>
</feature>
<evidence type="ECO:0000313" key="3">
    <source>
        <dbReference type="EMBL" id="PKI77164.1"/>
    </source>
</evidence>
<protein>
    <submittedName>
        <fullName evidence="3">Uncharacterized protein</fullName>
    </submittedName>
</protein>